<organism evidence="1 2">
    <name type="scientific">Fusobacterium canifelinum</name>
    <dbReference type="NCBI Taxonomy" id="285729"/>
    <lineage>
        <taxon>Bacteria</taxon>
        <taxon>Fusobacteriati</taxon>
        <taxon>Fusobacteriota</taxon>
        <taxon>Fusobacteriia</taxon>
        <taxon>Fusobacteriales</taxon>
        <taxon>Fusobacteriaceae</taxon>
        <taxon>Fusobacterium</taxon>
    </lineage>
</organism>
<evidence type="ECO:0000313" key="1">
    <source>
        <dbReference type="EMBL" id="RRD28369.1"/>
    </source>
</evidence>
<evidence type="ECO:0000313" key="2">
    <source>
        <dbReference type="Proteomes" id="UP000281534"/>
    </source>
</evidence>
<gene>
    <name evidence="1" type="ORF">EII27_01750</name>
</gene>
<dbReference type="EMBL" id="RQYY01000002">
    <property type="protein sequence ID" value="RRD28369.1"/>
    <property type="molecule type" value="Genomic_DNA"/>
</dbReference>
<proteinExistence type="predicted"/>
<dbReference type="AlphaFoldDB" id="A0A3P1V2D5"/>
<dbReference type="RefSeq" id="WP_124795217.1">
    <property type="nucleotide sequence ID" value="NZ_RQYY01000002.1"/>
</dbReference>
<dbReference type="OrthoDB" id="308241at2"/>
<accession>A0A3P1V2D5</accession>
<sequence length="98" mass="11826">MCKKNLLKSLENNFIFMTSELNKILNKELKSGNKIKEIWKGKWGKENILFILLEKPFKTAVQKNLKEISFNNINDRHYWKDEYYDKKKHILLACSFEK</sequence>
<name>A0A3P1V2D5_9FUSO</name>
<dbReference type="Proteomes" id="UP000281534">
    <property type="component" value="Unassembled WGS sequence"/>
</dbReference>
<protein>
    <submittedName>
        <fullName evidence="1">Uncharacterized protein</fullName>
    </submittedName>
</protein>
<comment type="caution">
    <text evidence="1">The sequence shown here is derived from an EMBL/GenBank/DDBJ whole genome shotgun (WGS) entry which is preliminary data.</text>
</comment>
<reference evidence="1 2" key="1">
    <citation type="submission" date="2018-11" db="EMBL/GenBank/DDBJ databases">
        <title>Genomes From Bacteria Associated with the Canine Oral Cavity: a Test Case for Automated Genome-Based Taxonomic Assignment.</title>
        <authorList>
            <person name="Coil D.A."/>
            <person name="Jospin G."/>
            <person name="Darling A.E."/>
            <person name="Wallis C."/>
            <person name="Davis I.J."/>
            <person name="Harris S."/>
            <person name="Eisen J.A."/>
            <person name="Holcombe L.J."/>
            <person name="O'Flynn C."/>
        </authorList>
    </citation>
    <scope>NUCLEOTIDE SEQUENCE [LARGE SCALE GENOMIC DNA]</scope>
    <source>
        <strain evidence="1 2">OH4460_COT-188</strain>
    </source>
</reference>